<keyword evidence="2" id="KW-1185">Reference proteome</keyword>
<accession>A0A1X7J531</accession>
<organism evidence="1 2">
    <name type="scientific">Paenibacillus aquistagni</name>
    <dbReference type="NCBI Taxonomy" id="1852522"/>
    <lineage>
        <taxon>Bacteria</taxon>
        <taxon>Bacillati</taxon>
        <taxon>Bacillota</taxon>
        <taxon>Bacilli</taxon>
        <taxon>Bacillales</taxon>
        <taxon>Paenibacillaceae</taxon>
        <taxon>Paenibacillus</taxon>
    </lineage>
</organism>
<reference evidence="1 2" key="1">
    <citation type="submission" date="2017-04" db="EMBL/GenBank/DDBJ databases">
        <authorList>
            <person name="Afonso C.L."/>
            <person name="Miller P.J."/>
            <person name="Scott M.A."/>
            <person name="Spackman E."/>
            <person name="Goraichik I."/>
            <person name="Dimitrov K.M."/>
            <person name="Suarez D.L."/>
            <person name="Swayne D.E."/>
        </authorList>
    </citation>
    <scope>NUCLEOTIDE SEQUENCE [LARGE SCALE GENOMIC DNA]</scope>
    <source>
        <strain evidence="1 2">11</strain>
    </source>
</reference>
<protein>
    <submittedName>
        <fullName evidence="1">Uncharacterized protein</fullName>
    </submittedName>
</protein>
<dbReference type="Proteomes" id="UP000193834">
    <property type="component" value="Unassembled WGS sequence"/>
</dbReference>
<dbReference type="EMBL" id="FXAZ01000001">
    <property type="protein sequence ID" value="SMG22661.1"/>
    <property type="molecule type" value="Genomic_DNA"/>
</dbReference>
<dbReference type="STRING" id="1852522.SAMN06295960_1212"/>
<proteinExistence type="predicted"/>
<dbReference type="OrthoDB" id="6903468at2"/>
<evidence type="ECO:0000313" key="2">
    <source>
        <dbReference type="Proteomes" id="UP000193834"/>
    </source>
</evidence>
<gene>
    <name evidence="1" type="ORF">SAMN06295960_1212</name>
</gene>
<evidence type="ECO:0000313" key="1">
    <source>
        <dbReference type="EMBL" id="SMG22661.1"/>
    </source>
</evidence>
<dbReference type="RefSeq" id="WP_085493381.1">
    <property type="nucleotide sequence ID" value="NZ_FXAZ01000001.1"/>
</dbReference>
<sequence>MITVTEIYHLIQKEGFFERVFQADHDWDTLLDKRDEAEFDTRWTSSCEALRSIDSSESQLIADIRERAFKETFRLTQHPELAVYVSDDLGLIASAADHQFDSAFIQQLWNIYLKGSFPTTIND</sequence>
<dbReference type="AlphaFoldDB" id="A0A1X7J531"/>
<name>A0A1X7J531_9BACL</name>